<dbReference type="AlphaFoldDB" id="A0AB33T3W6"/>
<proteinExistence type="predicted"/>
<accession>A0AB33T3W6</accession>
<dbReference type="Pfam" id="PF14279">
    <property type="entry name" value="HNH_5"/>
    <property type="match status" value="1"/>
</dbReference>
<dbReference type="EMBL" id="CSUW01000002">
    <property type="protein sequence ID" value="CPT12427.1"/>
    <property type="molecule type" value="Genomic_DNA"/>
</dbReference>
<comment type="caution">
    <text evidence="2">The sequence shown here is derived from an EMBL/GenBank/DDBJ whole genome shotgun (WGS) entry which is preliminary data.</text>
</comment>
<keyword evidence="2" id="KW-0378">Hydrolase</keyword>
<sequence>MAVTKRLRYEVLRRDNYSCRYCGRSAPEVKLTVDHVVPVALGGSDEPSNLVAACADCNAGKSSVPADAPLVADVTADAMRWSRAMQQVSDMRIMQIQYDNDILEWFSGLWEGWTYGPDNLPVPAPDGFDSVLTFLANGMSPEEIDNLVRVAMNANHIRPEATWKYFCGCCWKRIRENVEIAGQLIAAEGDA</sequence>
<evidence type="ECO:0000313" key="2">
    <source>
        <dbReference type="EMBL" id="CPT12427.1"/>
    </source>
</evidence>
<dbReference type="Proteomes" id="UP000038487">
    <property type="component" value="Unassembled WGS sequence"/>
</dbReference>
<dbReference type="InterPro" id="IPR029471">
    <property type="entry name" value="HNH_5"/>
</dbReference>
<dbReference type="PANTHER" id="PTHR33877">
    <property type="entry name" value="SLL1193 PROTEIN"/>
    <property type="match status" value="1"/>
</dbReference>
<feature type="domain" description="HNH nuclease" evidence="1">
    <location>
        <begin position="6"/>
        <end position="59"/>
    </location>
</feature>
<dbReference type="CDD" id="cd00085">
    <property type="entry name" value="HNHc"/>
    <property type="match status" value="1"/>
</dbReference>
<dbReference type="PANTHER" id="PTHR33877:SF2">
    <property type="entry name" value="OS07G0170200 PROTEIN"/>
    <property type="match status" value="1"/>
</dbReference>
<dbReference type="SMART" id="SM00507">
    <property type="entry name" value="HNHc"/>
    <property type="match status" value="1"/>
</dbReference>
<dbReference type="InterPro" id="IPR003615">
    <property type="entry name" value="HNH_nuc"/>
</dbReference>
<evidence type="ECO:0000259" key="1">
    <source>
        <dbReference type="SMART" id="SM00507"/>
    </source>
</evidence>
<keyword evidence="2" id="KW-0540">Nuclease</keyword>
<organism evidence="2 3">
    <name type="scientific">Mycobacteroides abscessus</name>
    <dbReference type="NCBI Taxonomy" id="36809"/>
    <lineage>
        <taxon>Bacteria</taxon>
        <taxon>Bacillati</taxon>
        <taxon>Actinomycetota</taxon>
        <taxon>Actinomycetes</taxon>
        <taxon>Mycobacteriales</taxon>
        <taxon>Mycobacteriaceae</taxon>
        <taxon>Mycobacteroides</taxon>
    </lineage>
</organism>
<dbReference type="InterPro" id="IPR052892">
    <property type="entry name" value="NA-targeting_endonuclease"/>
</dbReference>
<evidence type="ECO:0000313" key="3">
    <source>
        <dbReference type="Proteomes" id="UP000038487"/>
    </source>
</evidence>
<gene>
    <name evidence="2" type="ORF">ERS075527_01186</name>
</gene>
<dbReference type="RefSeq" id="WP_052537794.1">
    <property type="nucleotide sequence ID" value="NZ_CSUW01000002.1"/>
</dbReference>
<name>A0AB33T3W6_9MYCO</name>
<dbReference type="GO" id="GO:0004519">
    <property type="term" value="F:endonuclease activity"/>
    <property type="evidence" value="ECO:0007669"/>
    <property type="project" value="UniProtKB-KW"/>
</dbReference>
<reference evidence="2 3" key="1">
    <citation type="submission" date="2015-03" db="EMBL/GenBank/DDBJ databases">
        <authorList>
            <consortium name="Pathogen Informatics"/>
            <person name="Murphy D."/>
        </authorList>
    </citation>
    <scope>NUCLEOTIDE SEQUENCE [LARGE SCALE GENOMIC DNA]</scope>
    <source>
        <strain evidence="2 3">PAP036</strain>
    </source>
</reference>
<keyword evidence="2" id="KW-0255">Endonuclease</keyword>
<protein>
    <submittedName>
        <fullName evidence="2">HNH endonuclease, putative</fullName>
    </submittedName>
</protein>
<dbReference type="Gene3D" id="1.10.30.50">
    <property type="match status" value="1"/>
</dbReference>